<comment type="caution">
    <text evidence="6">Lacks conserved residue(s) required for the propagation of feature annotation.</text>
</comment>
<keyword evidence="4 6" id="KW-0808">Transferase</keyword>
<evidence type="ECO:0000313" key="8">
    <source>
        <dbReference type="Proteomes" id="UP000294902"/>
    </source>
</evidence>
<dbReference type="OrthoDB" id="9808773at2"/>
<reference evidence="7 8" key="1">
    <citation type="submission" date="2019-03" db="EMBL/GenBank/DDBJ databases">
        <title>Genomic Encyclopedia of Type Strains, Phase IV (KMG-IV): sequencing the most valuable type-strain genomes for metagenomic binning, comparative biology and taxonomic classification.</title>
        <authorList>
            <person name="Goeker M."/>
        </authorList>
    </citation>
    <scope>NUCLEOTIDE SEQUENCE [LARGE SCALE GENOMIC DNA]</scope>
    <source>
        <strain evidence="7 8">DSM 24629</strain>
    </source>
</reference>
<dbReference type="NCBIfam" id="TIGR00138">
    <property type="entry name" value="rsmG_gidB"/>
    <property type="match status" value="1"/>
</dbReference>
<keyword evidence="8" id="KW-1185">Reference proteome</keyword>
<feature type="binding site" evidence="6">
    <location>
        <position position="149"/>
    </location>
    <ligand>
        <name>S-adenosyl-L-methionine</name>
        <dbReference type="ChEBI" id="CHEBI:59789"/>
    </ligand>
</feature>
<feature type="binding site" evidence="6">
    <location>
        <position position="84"/>
    </location>
    <ligand>
        <name>S-adenosyl-L-methionine</name>
        <dbReference type="ChEBI" id="CHEBI:59789"/>
    </ligand>
</feature>
<dbReference type="CDD" id="cd02440">
    <property type="entry name" value="AdoMet_MTases"/>
    <property type="match status" value="1"/>
</dbReference>
<name>A0A4R3MFG1_9FIRM</name>
<evidence type="ECO:0000313" key="7">
    <source>
        <dbReference type="EMBL" id="TCT12248.1"/>
    </source>
</evidence>
<comment type="function">
    <text evidence="6">Specifically methylates the N7 position of a guanine in 16S rRNA.</text>
</comment>
<comment type="caution">
    <text evidence="7">The sequence shown here is derived from an EMBL/GenBank/DDBJ whole genome shotgun (WGS) entry which is preliminary data.</text>
</comment>
<dbReference type="EMBL" id="SMAL01000012">
    <property type="protein sequence ID" value="TCT12248.1"/>
    <property type="molecule type" value="Genomic_DNA"/>
</dbReference>
<dbReference type="InterPro" id="IPR029063">
    <property type="entry name" value="SAM-dependent_MTases_sf"/>
</dbReference>
<comment type="subcellular location">
    <subcellularLocation>
        <location evidence="6">Cytoplasm</location>
    </subcellularLocation>
</comment>
<evidence type="ECO:0000256" key="4">
    <source>
        <dbReference type="ARBA" id="ARBA00022679"/>
    </source>
</evidence>
<dbReference type="PANTHER" id="PTHR31760:SF0">
    <property type="entry name" value="S-ADENOSYL-L-METHIONINE-DEPENDENT METHYLTRANSFERASES SUPERFAMILY PROTEIN"/>
    <property type="match status" value="1"/>
</dbReference>
<sequence>MTTNNIDILDKYFNWLEIDVKDEYKNKFFAFYEMLIEWNKNINLTAITDFNDVILKHFVDSLLITKVVQLDNKKIIDIGTGAGFPGIPIKIINPKAEIVLVDSLNKRVNFLNEVINKLELDKIRAVHSRAEDIGQNRIYREKYDFCVSRAVANLATLSEYCLPLVKKDGYFIPYKSGEINDEINNATKAVKILGGKIEKVPHFTLLDTDINRSFVVIKKEKKTPSIYPRKAGKPSKEPLS</sequence>
<dbReference type="InterPro" id="IPR003682">
    <property type="entry name" value="rRNA_ssu_MeTfrase_G"/>
</dbReference>
<evidence type="ECO:0000256" key="6">
    <source>
        <dbReference type="HAMAP-Rule" id="MF_00074"/>
    </source>
</evidence>
<dbReference type="Pfam" id="PF02527">
    <property type="entry name" value="GidB"/>
    <property type="match status" value="1"/>
</dbReference>
<evidence type="ECO:0000256" key="2">
    <source>
        <dbReference type="ARBA" id="ARBA00022552"/>
    </source>
</evidence>
<evidence type="ECO:0000256" key="3">
    <source>
        <dbReference type="ARBA" id="ARBA00022603"/>
    </source>
</evidence>
<dbReference type="SUPFAM" id="SSF53335">
    <property type="entry name" value="S-adenosyl-L-methionine-dependent methyltransferases"/>
    <property type="match status" value="1"/>
</dbReference>
<dbReference type="HAMAP" id="MF_00074">
    <property type="entry name" value="16SrRNA_methyltr_G"/>
    <property type="match status" value="1"/>
</dbReference>
<protein>
    <recommendedName>
        <fullName evidence="6">Ribosomal RNA small subunit methyltransferase G</fullName>
        <ecNumber evidence="6">2.1.1.-</ecNumber>
    </recommendedName>
    <alternativeName>
        <fullName evidence="6">16S rRNA 7-methylguanosine methyltransferase</fullName>
        <shortName evidence="6">16S rRNA m7G methyltransferase</shortName>
    </alternativeName>
</protein>
<keyword evidence="1 6" id="KW-0963">Cytoplasm</keyword>
<feature type="binding site" evidence="6">
    <location>
        <begin position="130"/>
        <end position="131"/>
    </location>
    <ligand>
        <name>S-adenosyl-L-methionine</name>
        <dbReference type="ChEBI" id="CHEBI:59789"/>
    </ligand>
</feature>
<keyword evidence="2 6" id="KW-0698">rRNA processing</keyword>
<dbReference type="AlphaFoldDB" id="A0A4R3MFG1"/>
<dbReference type="FunFam" id="3.40.50.150:FF:000041">
    <property type="entry name" value="Ribosomal RNA small subunit methyltransferase G"/>
    <property type="match status" value="1"/>
</dbReference>
<accession>A0A4R3MFG1</accession>
<comment type="similarity">
    <text evidence="6">Belongs to the methyltransferase superfamily. RNA methyltransferase RsmG family.</text>
</comment>
<proteinExistence type="inferred from homology"/>
<feature type="binding site" evidence="6">
    <location>
        <position position="79"/>
    </location>
    <ligand>
        <name>S-adenosyl-L-methionine</name>
        <dbReference type="ChEBI" id="CHEBI:59789"/>
    </ligand>
</feature>
<dbReference type="GO" id="GO:0070043">
    <property type="term" value="F:rRNA (guanine-N7-)-methyltransferase activity"/>
    <property type="evidence" value="ECO:0007669"/>
    <property type="project" value="UniProtKB-UniRule"/>
</dbReference>
<dbReference type="PIRSF" id="PIRSF003078">
    <property type="entry name" value="GidB"/>
    <property type="match status" value="1"/>
</dbReference>
<dbReference type="GO" id="GO:0005829">
    <property type="term" value="C:cytosol"/>
    <property type="evidence" value="ECO:0007669"/>
    <property type="project" value="TreeGrafter"/>
</dbReference>
<gene>
    <name evidence="6" type="primary">rsmG</name>
    <name evidence="7" type="ORF">EDC18_11219</name>
</gene>
<organism evidence="7 8">
    <name type="scientific">Natranaerovirga pectinivora</name>
    <dbReference type="NCBI Taxonomy" id="682400"/>
    <lineage>
        <taxon>Bacteria</taxon>
        <taxon>Bacillati</taxon>
        <taxon>Bacillota</taxon>
        <taxon>Clostridia</taxon>
        <taxon>Lachnospirales</taxon>
        <taxon>Natranaerovirgaceae</taxon>
        <taxon>Natranaerovirga</taxon>
    </lineage>
</organism>
<dbReference type="EC" id="2.1.1.-" evidence="6"/>
<evidence type="ECO:0000256" key="1">
    <source>
        <dbReference type="ARBA" id="ARBA00022490"/>
    </source>
</evidence>
<dbReference type="PANTHER" id="PTHR31760">
    <property type="entry name" value="S-ADENOSYL-L-METHIONINE-DEPENDENT METHYLTRANSFERASES SUPERFAMILY PROTEIN"/>
    <property type="match status" value="1"/>
</dbReference>
<keyword evidence="3 6" id="KW-0489">Methyltransferase</keyword>
<evidence type="ECO:0000256" key="5">
    <source>
        <dbReference type="ARBA" id="ARBA00022691"/>
    </source>
</evidence>
<dbReference type="Proteomes" id="UP000294902">
    <property type="component" value="Unassembled WGS sequence"/>
</dbReference>
<dbReference type="RefSeq" id="WP_132253772.1">
    <property type="nucleotide sequence ID" value="NZ_SMAL01000012.1"/>
</dbReference>
<keyword evidence="5 6" id="KW-0949">S-adenosyl-L-methionine</keyword>
<dbReference type="Gene3D" id="3.40.50.150">
    <property type="entry name" value="Vaccinia Virus protein VP39"/>
    <property type="match status" value="1"/>
</dbReference>